<comment type="similarity">
    <text evidence="2 7">Belongs to the UDP-glucose/GDP-mannose dehydrogenase family.</text>
</comment>
<evidence type="ECO:0000256" key="5">
    <source>
        <dbReference type="ARBA" id="ARBA00023027"/>
    </source>
</evidence>
<dbReference type="GO" id="GO:0000271">
    <property type="term" value="P:polysaccharide biosynthetic process"/>
    <property type="evidence" value="ECO:0007669"/>
    <property type="project" value="InterPro"/>
</dbReference>
<dbReference type="InterPro" id="IPR028357">
    <property type="entry name" value="UDPglc_DH_bac"/>
</dbReference>
<dbReference type="KEGG" id="cmar:IMCC12053_6"/>
<dbReference type="SUPFAM" id="SSF48179">
    <property type="entry name" value="6-phosphogluconate dehydrogenase C-terminal domain-like"/>
    <property type="match status" value="1"/>
</dbReference>
<dbReference type="OrthoDB" id="9803238at2"/>
<dbReference type="PIRSF" id="PIRSF000124">
    <property type="entry name" value="UDPglc_GDPman_dh"/>
    <property type="match status" value="1"/>
</dbReference>
<dbReference type="Proteomes" id="UP000064920">
    <property type="component" value="Chromosome"/>
</dbReference>
<dbReference type="Gene3D" id="3.40.50.720">
    <property type="entry name" value="NAD(P)-binding Rossmann-like Domain"/>
    <property type="match status" value="2"/>
</dbReference>
<dbReference type="PIRSF" id="PIRSF500134">
    <property type="entry name" value="UDPglc_DH_bac"/>
    <property type="match status" value="1"/>
</dbReference>
<proteinExistence type="inferred from homology"/>
<dbReference type="STRING" id="1397108.IMCC12053_6"/>
<protein>
    <recommendedName>
        <fullName evidence="3 7">UDP-glucose 6-dehydrogenase</fullName>
        <ecNumber evidence="3 7">1.1.1.22</ecNumber>
    </recommendedName>
</protein>
<reference evidence="9" key="1">
    <citation type="submission" date="2015-05" db="EMBL/GenBank/DDBJ databases">
        <authorList>
            <person name="Oh H.-M."/>
            <person name="Yang J.-A."/>
            <person name="Cho J.-C."/>
            <person name="Kang I."/>
        </authorList>
    </citation>
    <scope>NUCLEOTIDE SEQUENCE [LARGE SCALE GENOMIC DNA]</scope>
    <source>
        <strain evidence="9">IMCC 12053</strain>
    </source>
</reference>
<keyword evidence="4 7" id="KW-0560">Oxidoreductase</keyword>
<dbReference type="InterPro" id="IPR014027">
    <property type="entry name" value="UDP-Glc/GDP-Man_DH_C"/>
</dbReference>
<gene>
    <name evidence="8" type="ORF">IMCC12053_6</name>
</gene>
<dbReference type="NCBIfam" id="TIGR03026">
    <property type="entry name" value="NDP-sugDHase"/>
    <property type="match status" value="1"/>
</dbReference>
<dbReference type="PATRIC" id="fig|1397108.4.peg.6"/>
<keyword evidence="5 7" id="KW-0520">NAD</keyword>
<sequence length="394" mass="43166">MTDLRPKKIVVVGIGYVGLSNAVLLAQHNDVTAIDLSSERVDMVNARKCPIIDAELEEFLSTRTLNIDATTDLMAALVGADIVLIATPTDYDANTNFFDISSVEKIAVIASQHAPDATIVIKSTIPVGCVEQLRKLTDNPNIIFSPEFLREGRALYDNLNPSRIIVGDTSERARAFAQLLVQGAEKPDIPVLFTGPSEAEAIKLFANTYLAMRVAFFNELDSYSIAHGLDARQIIDGVGLDPRIGSHYNNPSFGYGGYCLPKDTKQLLANYALVPQNLITAIVDANRTRKDFLAEQILSRSPKVVGIHRLVMKAGSDNFRQSSIQGIMKRIKSKGIEVIVYEPALNEETFFGSRVVTDLSAFKDEADVIVANRLSGELHDVHAKVFTRDLFGAD</sequence>
<dbReference type="InterPro" id="IPR001732">
    <property type="entry name" value="UDP-Glc/GDP-Man_DH_N"/>
</dbReference>
<evidence type="ECO:0000256" key="7">
    <source>
        <dbReference type="PIRNR" id="PIRNR000124"/>
    </source>
</evidence>
<dbReference type="InterPro" id="IPR036291">
    <property type="entry name" value="NAD(P)-bd_dom_sf"/>
</dbReference>
<dbReference type="InterPro" id="IPR013328">
    <property type="entry name" value="6PGD_dom2"/>
</dbReference>
<dbReference type="Gene3D" id="1.10.1040.10">
    <property type="entry name" value="N-(1-d-carboxylethyl)-l-norvaline Dehydrogenase, domain 2"/>
    <property type="match status" value="1"/>
</dbReference>
<dbReference type="InterPro" id="IPR014026">
    <property type="entry name" value="UDP-Glc/GDP-Man_DH_dimer"/>
</dbReference>
<dbReference type="SMART" id="SM00984">
    <property type="entry name" value="UDPG_MGDP_dh_C"/>
    <property type="match status" value="1"/>
</dbReference>
<evidence type="ECO:0000256" key="1">
    <source>
        <dbReference type="ARBA" id="ARBA00004701"/>
    </source>
</evidence>
<dbReference type="SUPFAM" id="SSF51735">
    <property type="entry name" value="NAD(P)-binding Rossmann-fold domains"/>
    <property type="match status" value="1"/>
</dbReference>
<evidence type="ECO:0000313" key="9">
    <source>
        <dbReference type="Proteomes" id="UP000064920"/>
    </source>
</evidence>
<dbReference type="UniPathway" id="UPA00038">
    <property type="reaction ID" value="UER00491"/>
</dbReference>
<accession>A0A0P0A819</accession>
<comment type="pathway">
    <text evidence="1">Nucleotide-sugar biosynthesis; UDP-alpha-D-glucuronate biosynthesis; UDP-alpha-D-glucuronate from UDP-alpha-D-glucose: step 1/1.</text>
</comment>
<dbReference type="GO" id="GO:0006065">
    <property type="term" value="P:UDP-glucuronate biosynthetic process"/>
    <property type="evidence" value="ECO:0007669"/>
    <property type="project" value="UniProtKB-UniPathway"/>
</dbReference>
<dbReference type="Pfam" id="PF03720">
    <property type="entry name" value="UDPG_MGDP_dh_C"/>
    <property type="match status" value="1"/>
</dbReference>
<dbReference type="Pfam" id="PF03721">
    <property type="entry name" value="UDPG_MGDP_dh_N"/>
    <property type="match status" value="1"/>
</dbReference>
<evidence type="ECO:0000256" key="3">
    <source>
        <dbReference type="ARBA" id="ARBA00012954"/>
    </source>
</evidence>
<dbReference type="AlphaFoldDB" id="A0A0P0A819"/>
<organism evidence="8 9">
    <name type="scientific">Celeribacter marinus</name>
    <dbReference type="NCBI Taxonomy" id="1397108"/>
    <lineage>
        <taxon>Bacteria</taxon>
        <taxon>Pseudomonadati</taxon>
        <taxon>Pseudomonadota</taxon>
        <taxon>Alphaproteobacteria</taxon>
        <taxon>Rhodobacterales</taxon>
        <taxon>Roseobacteraceae</taxon>
        <taxon>Celeribacter</taxon>
    </lineage>
</organism>
<evidence type="ECO:0000256" key="4">
    <source>
        <dbReference type="ARBA" id="ARBA00023002"/>
    </source>
</evidence>
<dbReference type="PANTHER" id="PTHR43750:SF2">
    <property type="entry name" value="UDP-GLUCOSE 6-DEHYDROGENASE"/>
    <property type="match status" value="1"/>
</dbReference>
<dbReference type="PANTHER" id="PTHR43750">
    <property type="entry name" value="UDP-GLUCOSE 6-DEHYDROGENASE TUAD"/>
    <property type="match status" value="1"/>
</dbReference>
<dbReference type="InterPro" id="IPR008927">
    <property type="entry name" value="6-PGluconate_DH-like_C_sf"/>
</dbReference>
<dbReference type="SUPFAM" id="SSF52413">
    <property type="entry name" value="UDP-glucose/GDP-mannose dehydrogenase C-terminal domain"/>
    <property type="match status" value="1"/>
</dbReference>
<keyword evidence="9" id="KW-1185">Reference proteome</keyword>
<dbReference type="RefSeq" id="WP_062214534.1">
    <property type="nucleotide sequence ID" value="NZ_CP012023.1"/>
</dbReference>
<dbReference type="GO" id="GO:0003979">
    <property type="term" value="F:UDP-glucose 6-dehydrogenase activity"/>
    <property type="evidence" value="ECO:0007669"/>
    <property type="project" value="UniProtKB-EC"/>
</dbReference>
<comment type="catalytic activity">
    <reaction evidence="6 7">
        <text>UDP-alpha-D-glucose + 2 NAD(+) + H2O = UDP-alpha-D-glucuronate + 2 NADH + 3 H(+)</text>
        <dbReference type="Rhea" id="RHEA:23596"/>
        <dbReference type="ChEBI" id="CHEBI:15377"/>
        <dbReference type="ChEBI" id="CHEBI:15378"/>
        <dbReference type="ChEBI" id="CHEBI:57540"/>
        <dbReference type="ChEBI" id="CHEBI:57945"/>
        <dbReference type="ChEBI" id="CHEBI:58052"/>
        <dbReference type="ChEBI" id="CHEBI:58885"/>
        <dbReference type="EC" id="1.1.1.22"/>
    </reaction>
</comment>
<dbReference type="InterPro" id="IPR036220">
    <property type="entry name" value="UDP-Glc/GDP-Man_DH_C_sf"/>
</dbReference>
<dbReference type="Pfam" id="PF00984">
    <property type="entry name" value="UDPG_MGDP_dh"/>
    <property type="match status" value="1"/>
</dbReference>
<dbReference type="EMBL" id="CP012023">
    <property type="protein sequence ID" value="ALI53956.1"/>
    <property type="molecule type" value="Genomic_DNA"/>
</dbReference>
<evidence type="ECO:0000256" key="6">
    <source>
        <dbReference type="ARBA" id="ARBA00047473"/>
    </source>
</evidence>
<evidence type="ECO:0000313" key="8">
    <source>
        <dbReference type="EMBL" id="ALI53956.1"/>
    </source>
</evidence>
<dbReference type="EC" id="1.1.1.22" evidence="3 7"/>
<dbReference type="InterPro" id="IPR017476">
    <property type="entry name" value="UDP-Glc/GDP-Man"/>
</dbReference>
<dbReference type="GO" id="GO:0051287">
    <property type="term" value="F:NAD binding"/>
    <property type="evidence" value="ECO:0007669"/>
    <property type="project" value="InterPro"/>
</dbReference>
<evidence type="ECO:0000256" key="2">
    <source>
        <dbReference type="ARBA" id="ARBA00006601"/>
    </source>
</evidence>
<name>A0A0P0A819_9RHOB</name>